<evidence type="ECO:0000256" key="4">
    <source>
        <dbReference type="ARBA" id="ARBA00022989"/>
    </source>
</evidence>
<dbReference type="PANTHER" id="PTHR22883:SF43">
    <property type="entry name" value="PALMITOYLTRANSFERASE APP"/>
    <property type="match status" value="1"/>
</dbReference>
<evidence type="ECO:0000313" key="12">
    <source>
        <dbReference type="EMBL" id="CAD8046444.1"/>
    </source>
</evidence>
<dbReference type="EC" id="2.3.1.225" evidence="10"/>
<dbReference type="InterPro" id="IPR039859">
    <property type="entry name" value="PFA4/ZDH16/20/ERF2-like"/>
</dbReference>
<evidence type="ECO:0000256" key="3">
    <source>
        <dbReference type="ARBA" id="ARBA00022692"/>
    </source>
</evidence>
<evidence type="ECO:0000256" key="2">
    <source>
        <dbReference type="ARBA" id="ARBA00022679"/>
    </source>
</evidence>
<keyword evidence="8 10" id="KW-0012">Acyltransferase</keyword>
<evidence type="ECO:0000256" key="6">
    <source>
        <dbReference type="ARBA" id="ARBA00023139"/>
    </source>
</evidence>
<name>A0A8S1JUG9_PARPR</name>
<keyword evidence="5 10" id="KW-0472">Membrane</keyword>
<organism evidence="12 13">
    <name type="scientific">Paramecium primaurelia</name>
    <dbReference type="NCBI Taxonomy" id="5886"/>
    <lineage>
        <taxon>Eukaryota</taxon>
        <taxon>Sar</taxon>
        <taxon>Alveolata</taxon>
        <taxon>Ciliophora</taxon>
        <taxon>Intramacronucleata</taxon>
        <taxon>Oligohymenophorea</taxon>
        <taxon>Peniculida</taxon>
        <taxon>Parameciidae</taxon>
        <taxon>Paramecium</taxon>
    </lineage>
</organism>
<comment type="subcellular location">
    <subcellularLocation>
        <location evidence="1">Endomembrane system</location>
        <topology evidence="1">Multi-pass membrane protein</topology>
    </subcellularLocation>
</comment>
<dbReference type="PROSITE" id="PS50216">
    <property type="entry name" value="DHHC"/>
    <property type="match status" value="1"/>
</dbReference>
<evidence type="ECO:0000256" key="5">
    <source>
        <dbReference type="ARBA" id="ARBA00023136"/>
    </source>
</evidence>
<evidence type="ECO:0000256" key="8">
    <source>
        <dbReference type="ARBA" id="ARBA00023315"/>
    </source>
</evidence>
<dbReference type="EMBL" id="CAJJDM010000007">
    <property type="protein sequence ID" value="CAD8046444.1"/>
    <property type="molecule type" value="Genomic_DNA"/>
</dbReference>
<feature type="transmembrane region" description="Helical" evidence="10">
    <location>
        <begin position="228"/>
        <end position="254"/>
    </location>
</feature>
<feature type="transmembrane region" description="Helical" evidence="10">
    <location>
        <begin position="40"/>
        <end position="58"/>
    </location>
</feature>
<proteinExistence type="inferred from homology"/>
<dbReference type="GO" id="GO:0006612">
    <property type="term" value="P:protein targeting to membrane"/>
    <property type="evidence" value="ECO:0007669"/>
    <property type="project" value="TreeGrafter"/>
</dbReference>
<dbReference type="Pfam" id="PF01529">
    <property type="entry name" value="DHHC"/>
    <property type="match status" value="1"/>
</dbReference>
<accession>A0A8S1JUG9</accession>
<evidence type="ECO:0000259" key="11">
    <source>
        <dbReference type="Pfam" id="PF01529"/>
    </source>
</evidence>
<evidence type="ECO:0000256" key="1">
    <source>
        <dbReference type="ARBA" id="ARBA00004127"/>
    </source>
</evidence>
<dbReference type="GO" id="GO:0005794">
    <property type="term" value="C:Golgi apparatus"/>
    <property type="evidence" value="ECO:0007669"/>
    <property type="project" value="TreeGrafter"/>
</dbReference>
<keyword evidence="6" id="KW-0564">Palmitate</keyword>
<comment type="domain">
    <text evidence="10">The DHHC domain is required for palmitoyltransferase activity.</text>
</comment>
<evidence type="ECO:0000256" key="7">
    <source>
        <dbReference type="ARBA" id="ARBA00023288"/>
    </source>
</evidence>
<evidence type="ECO:0000256" key="10">
    <source>
        <dbReference type="RuleBase" id="RU079119"/>
    </source>
</evidence>
<comment type="similarity">
    <text evidence="10">Belongs to the DHHC palmitoyltransferase family.</text>
</comment>
<gene>
    <name evidence="12" type="ORF">PPRIM_AZ9-3.1.T0100355</name>
</gene>
<feature type="transmembrane region" description="Helical" evidence="10">
    <location>
        <begin position="183"/>
        <end position="208"/>
    </location>
</feature>
<dbReference type="GO" id="GO:0005783">
    <property type="term" value="C:endoplasmic reticulum"/>
    <property type="evidence" value="ECO:0007669"/>
    <property type="project" value="TreeGrafter"/>
</dbReference>
<protein>
    <recommendedName>
        <fullName evidence="10">Palmitoyltransferase</fullName>
        <ecNumber evidence="10">2.3.1.225</ecNumber>
    </recommendedName>
</protein>
<feature type="transmembrane region" description="Helical" evidence="10">
    <location>
        <begin position="70"/>
        <end position="90"/>
    </location>
</feature>
<dbReference type="InterPro" id="IPR001594">
    <property type="entry name" value="Palmitoyltrfase_DHHC"/>
</dbReference>
<keyword evidence="2 10" id="KW-0808">Transferase</keyword>
<evidence type="ECO:0000313" key="13">
    <source>
        <dbReference type="Proteomes" id="UP000688137"/>
    </source>
</evidence>
<evidence type="ECO:0000256" key="9">
    <source>
        <dbReference type="ARBA" id="ARBA00048048"/>
    </source>
</evidence>
<dbReference type="Proteomes" id="UP000688137">
    <property type="component" value="Unassembled WGS sequence"/>
</dbReference>
<dbReference type="OMA" id="YVTMFLI"/>
<comment type="caution">
    <text evidence="12">The sequence shown here is derived from an EMBL/GenBank/DDBJ whole genome shotgun (WGS) entry which is preliminary data.</text>
</comment>
<dbReference type="GO" id="GO:0019706">
    <property type="term" value="F:protein-cysteine S-palmitoyltransferase activity"/>
    <property type="evidence" value="ECO:0007669"/>
    <property type="project" value="UniProtKB-EC"/>
</dbReference>
<keyword evidence="4 10" id="KW-1133">Transmembrane helix</keyword>
<keyword evidence="3 10" id="KW-0812">Transmembrane</keyword>
<keyword evidence="13" id="KW-1185">Reference proteome</keyword>
<comment type="catalytic activity">
    <reaction evidence="9 10">
        <text>L-cysteinyl-[protein] + hexadecanoyl-CoA = S-hexadecanoyl-L-cysteinyl-[protein] + CoA</text>
        <dbReference type="Rhea" id="RHEA:36683"/>
        <dbReference type="Rhea" id="RHEA-COMP:10131"/>
        <dbReference type="Rhea" id="RHEA-COMP:11032"/>
        <dbReference type="ChEBI" id="CHEBI:29950"/>
        <dbReference type="ChEBI" id="CHEBI:57287"/>
        <dbReference type="ChEBI" id="CHEBI:57379"/>
        <dbReference type="ChEBI" id="CHEBI:74151"/>
        <dbReference type="EC" id="2.3.1.225"/>
    </reaction>
</comment>
<feature type="domain" description="Palmitoyltransferase DHHC" evidence="11">
    <location>
        <begin position="137"/>
        <end position="271"/>
    </location>
</feature>
<sequence>MQKQKYRDSKSSKHLYQIWQTENKILCNGKLLTGSENHKLLASVSFITIPSFLFYIFMSPEFAKNGQNGYTVVFVLIQITIYVFLWFTVCMDPGIIPKIRPEYEMNEELLEVPQKYSKVDYRFIMDSKMFIIKAHQFKLKYCSTCAIYRPARASHCPSCDNCVVRFDHHCPWIGQCIGRRNYIYFYFFIMSVSFKLIFVFGVCLSYIVDESKKRSSNMEISDAISETLAYNPVSIILVIYSFGFSCFVVGLWLFHTYLVFTNMTTNEYLKKHWIVESQNPFKRQNILKNIVNVLTCITQLKFLELKQFVYQPKEYMQSPINTQNHLNEVNDSSKYREEDKIQVEYRGKQMQQQNIQIISEIQP</sequence>
<dbReference type="AlphaFoldDB" id="A0A8S1JUG9"/>
<keyword evidence="7" id="KW-0449">Lipoprotein</keyword>
<dbReference type="PANTHER" id="PTHR22883">
    <property type="entry name" value="ZINC FINGER DHHC DOMAIN CONTAINING PROTEIN"/>
    <property type="match status" value="1"/>
</dbReference>
<reference evidence="12" key="1">
    <citation type="submission" date="2021-01" db="EMBL/GenBank/DDBJ databases">
        <authorList>
            <consortium name="Genoscope - CEA"/>
            <person name="William W."/>
        </authorList>
    </citation>
    <scope>NUCLEOTIDE SEQUENCE</scope>
</reference>